<keyword evidence="4 6" id="KW-1133">Transmembrane helix</keyword>
<dbReference type="InterPro" id="IPR011701">
    <property type="entry name" value="MFS"/>
</dbReference>
<keyword evidence="5 6" id="KW-0472">Membrane</keyword>
<dbReference type="InterPro" id="IPR051068">
    <property type="entry name" value="MFS_Domain-Containing_Protein"/>
</dbReference>
<feature type="transmembrane region" description="Helical" evidence="6">
    <location>
        <begin position="133"/>
        <end position="156"/>
    </location>
</feature>
<dbReference type="Pfam" id="PF07690">
    <property type="entry name" value="MFS_1"/>
    <property type="match status" value="1"/>
</dbReference>
<feature type="transmembrane region" description="Helical" evidence="6">
    <location>
        <begin position="74"/>
        <end position="94"/>
    </location>
</feature>
<dbReference type="InterPro" id="IPR036259">
    <property type="entry name" value="MFS_trans_sf"/>
</dbReference>
<feature type="transmembrane region" description="Helical" evidence="6">
    <location>
        <begin position="433"/>
        <end position="452"/>
    </location>
</feature>
<feature type="transmembrane region" description="Helical" evidence="6">
    <location>
        <begin position="177"/>
        <end position="197"/>
    </location>
</feature>
<feature type="transmembrane region" description="Helical" evidence="6">
    <location>
        <begin position="106"/>
        <end position="127"/>
    </location>
</feature>
<dbReference type="Proteomes" id="UP001344447">
    <property type="component" value="Unassembled WGS sequence"/>
</dbReference>
<gene>
    <name evidence="8" type="ORF">RB653_010174</name>
</gene>
<dbReference type="SUPFAM" id="SSF103473">
    <property type="entry name" value="MFS general substrate transporter"/>
    <property type="match status" value="1"/>
</dbReference>
<dbReference type="Gene3D" id="1.20.1250.20">
    <property type="entry name" value="MFS general substrate transporter like domains"/>
    <property type="match status" value="1"/>
</dbReference>
<dbReference type="PROSITE" id="PS50850">
    <property type="entry name" value="MFS"/>
    <property type="match status" value="1"/>
</dbReference>
<dbReference type="CDD" id="cd17326">
    <property type="entry name" value="MFS_MFSD8"/>
    <property type="match status" value="1"/>
</dbReference>
<evidence type="ECO:0000256" key="3">
    <source>
        <dbReference type="ARBA" id="ARBA00022692"/>
    </source>
</evidence>
<evidence type="ECO:0000256" key="6">
    <source>
        <dbReference type="SAM" id="Phobius"/>
    </source>
</evidence>
<feature type="transmembrane region" description="Helical" evidence="6">
    <location>
        <begin position="363"/>
        <end position="386"/>
    </location>
</feature>
<sequence length="484" mass="53503">MSYKKINVSYEDEEENKIGEEPILPILTEEQKKKQNLSINIMVLTVFLQSIGFTLILPSMLNYLHTNDPQYDQYFGYIVASYSLGQFLGSPLFGKWSNKRPASEPVVVSIAISIIGSIFYSICYKFQGFGFPAIMGAARFVVGFGAGNVSVCRAYATETATIENKTQIMGKMSGAQGAGFVLGPGIGFLLNFSNFSIGQMVVNKYTAPGYLSIILAILNIILVLVLFKDARDLEKRNLKTPETTGLLSINNDNSSNKEQKLKPIVLSIFLFMVVITIFAVFETVLTLMTLQYYNWGSTENYIILGSSGIISVAIFIAISSPVIKKFDDRKTALFGFTSLLIALVLLINYNIPIGSRMILPKWQFFIGSVFVSIGYPIASSLVYAIFSKVLNPNSHTQGTKMGWLTAGGSLARMVGPLWSQEIWTATHQQGMELFFVTAVITLIAIIVFIVFYKDLSPHPEFVLQQNSITSDKNTTSKVDSSNNN</sequence>
<dbReference type="InterPro" id="IPR020846">
    <property type="entry name" value="MFS_dom"/>
</dbReference>
<comment type="subcellular location">
    <subcellularLocation>
        <location evidence="1">Endomembrane system</location>
        <topology evidence="1">Multi-pass membrane protein</topology>
    </subcellularLocation>
</comment>
<dbReference type="PRINTS" id="PR01035">
    <property type="entry name" value="TCRTETA"/>
</dbReference>
<reference evidence="8 9" key="1">
    <citation type="submission" date="2023-11" db="EMBL/GenBank/DDBJ databases">
        <title>Dfirmibasis_genome.</title>
        <authorList>
            <person name="Edelbroek B."/>
            <person name="Kjellin J."/>
            <person name="Jerlstrom-Hultqvist J."/>
            <person name="Soderbom F."/>
        </authorList>
    </citation>
    <scope>NUCLEOTIDE SEQUENCE [LARGE SCALE GENOMIC DNA]</scope>
    <source>
        <strain evidence="8 9">TNS-C-14</strain>
    </source>
</reference>
<organism evidence="8 9">
    <name type="scientific">Dictyostelium firmibasis</name>
    <dbReference type="NCBI Taxonomy" id="79012"/>
    <lineage>
        <taxon>Eukaryota</taxon>
        <taxon>Amoebozoa</taxon>
        <taxon>Evosea</taxon>
        <taxon>Eumycetozoa</taxon>
        <taxon>Dictyostelia</taxon>
        <taxon>Dictyosteliales</taxon>
        <taxon>Dictyosteliaceae</taxon>
        <taxon>Dictyostelium</taxon>
    </lineage>
</organism>
<protein>
    <recommendedName>
        <fullName evidence="7">Major facilitator superfamily (MFS) profile domain-containing protein</fullName>
    </recommendedName>
</protein>
<dbReference type="EMBL" id="JAVFKY010000006">
    <property type="protein sequence ID" value="KAK5574920.1"/>
    <property type="molecule type" value="Genomic_DNA"/>
</dbReference>
<evidence type="ECO:0000256" key="2">
    <source>
        <dbReference type="ARBA" id="ARBA00022448"/>
    </source>
</evidence>
<feature type="transmembrane region" description="Helical" evidence="6">
    <location>
        <begin position="41"/>
        <end position="62"/>
    </location>
</feature>
<dbReference type="GO" id="GO:0005765">
    <property type="term" value="C:lysosomal membrane"/>
    <property type="evidence" value="ECO:0007669"/>
    <property type="project" value="TreeGrafter"/>
</dbReference>
<dbReference type="AlphaFoldDB" id="A0AAN7TYW7"/>
<feature type="transmembrane region" description="Helical" evidence="6">
    <location>
        <begin position="209"/>
        <end position="227"/>
    </location>
</feature>
<proteinExistence type="predicted"/>
<evidence type="ECO:0000256" key="1">
    <source>
        <dbReference type="ARBA" id="ARBA00004127"/>
    </source>
</evidence>
<feature type="transmembrane region" description="Helical" evidence="6">
    <location>
        <begin position="301"/>
        <end position="319"/>
    </location>
</feature>
<feature type="domain" description="Major facilitator superfamily (MFS) profile" evidence="7">
    <location>
        <begin position="38"/>
        <end position="456"/>
    </location>
</feature>
<dbReference type="InterPro" id="IPR001958">
    <property type="entry name" value="Tet-R_TetA/multi-R_MdtG-like"/>
</dbReference>
<feature type="transmembrane region" description="Helical" evidence="6">
    <location>
        <begin position="331"/>
        <end position="351"/>
    </location>
</feature>
<keyword evidence="3 6" id="KW-0812">Transmembrane</keyword>
<evidence type="ECO:0000256" key="4">
    <source>
        <dbReference type="ARBA" id="ARBA00022989"/>
    </source>
</evidence>
<name>A0AAN7TYW7_9MYCE</name>
<dbReference type="GO" id="GO:0012505">
    <property type="term" value="C:endomembrane system"/>
    <property type="evidence" value="ECO:0007669"/>
    <property type="project" value="UniProtKB-SubCell"/>
</dbReference>
<accession>A0AAN7TYW7</accession>
<evidence type="ECO:0000259" key="7">
    <source>
        <dbReference type="PROSITE" id="PS50850"/>
    </source>
</evidence>
<evidence type="ECO:0000256" key="5">
    <source>
        <dbReference type="ARBA" id="ARBA00023136"/>
    </source>
</evidence>
<dbReference type="PANTHER" id="PTHR23510">
    <property type="entry name" value="INNER MEMBRANE TRANSPORT PROTEIN YAJR"/>
    <property type="match status" value="1"/>
</dbReference>
<keyword evidence="9" id="KW-1185">Reference proteome</keyword>
<comment type="caution">
    <text evidence="8">The sequence shown here is derived from an EMBL/GenBank/DDBJ whole genome shotgun (WGS) entry which is preliminary data.</text>
</comment>
<keyword evidence="2" id="KW-0813">Transport</keyword>
<evidence type="ECO:0000313" key="9">
    <source>
        <dbReference type="Proteomes" id="UP001344447"/>
    </source>
</evidence>
<evidence type="ECO:0000313" key="8">
    <source>
        <dbReference type="EMBL" id="KAK5574920.1"/>
    </source>
</evidence>
<dbReference type="PANTHER" id="PTHR23510:SF3">
    <property type="entry name" value="MAJOR FACILITATOR SUPERFAMILY DOMAIN-CONTAINING PROTEIN 8"/>
    <property type="match status" value="1"/>
</dbReference>
<feature type="transmembrane region" description="Helical" evidence="6">
    <location>
        <begin position="264"/>
        <end position="281"/>
    </location>
</feature>
<dbReference type="GO" id="GO:0022857">
    <property type="term" value="F:transmembrane transporter activity"/>
    <property type="evidence" value="ECO:0007669"/>
    <property type="project" value="InterPro"/>
</dbReference>